<feature type="transmembrane region" description="Helical" evidence="2">
    <location>
        <begin position="83"/>
        <end position="105"/>
    </location>
</feature>
<keyword evidence="2" id="KW-0812">Transmembrane</keyword>
<proteinExistence type="predicted"/>
<keyword evidence="2" id="KW-0472">Membrane</keyword>
<evidence type="ECO:0000256" key="1">
    <source>
        <dbReference type="SAM" id="MobiDB-lite"/>
    </source>
</evidence>
<feature type="region of interest" description="Disordered" evidence="1">
    <location>
        <begin position="152"/>
        <end position="241"/>
    </location>
</feature>
<keyword evidence="4" id="KW-1185">Reference proteome</keyword>
<comment type="caution">
    <text evidence="3">The sequence shown here is derived from an EMBL/GenBank/DDBJ whole genome shotgun (WGS) entry which is preliminary data.</text>
</comment>
<dbReference type="EMBL" id="RCWJ01000005">
    <property type="protein sequence ID" value="RLQ81044.1"/>
    <property type="molecule type" value="Genomic_DNA"/>
</dbReference>
<dbReference type="AlphaFoldDB" id="A0A3L7IS45"/>
<accession>A0A3L7IS45</accession>
<evidence type="ECO:0000313" key="4">
    <source>
        <dbReference type="Proteomes" id="UP000282460"/>
    </source>
</evidence>
<feature type="transmembrane region" description="Helical" evidence="2">
    <location>
        <begin position="117"/>
        <end position="143"/>
    </location>
</feature>
<gene>
    <name evidence="3" type="ORF">D9V28_14945</name>
</gene>
<feature type="transmembrane region" description="Helical" evidence="2">
    <location>
        <begin position="47"/>
        <end position="71"/>
    </location>
</feature>
<organism evidence="3 4">
    <name type="scientific">Mycetocola zhadangensis</name>
    <dbReference type="NCBI Taxonomy" id="1164595"/>
    <lineage>
        <taxon>Bacteria</taxon>
        <taxon>Bacillati</taxon>
        <taxon>Actinomycetota</taxon>
        <taxon>Actinomycetes</taxon>
        <taxon>Micrococcales</taxon>
        <taxon>Microbacteriaceae</taxon>
        <taxon>Mycetocola</taxon>
    </lineage>
</organism>
<sequence>MQQSRPIDKSILRQLIFGAVLVVGFEFLTGVLSLVSNAIYGMLGNQVIYFIVSVVAAAVFAGLVVVSALYIVPIEKARNTVELLKKLVVGGAIGLVGLVLINLIWAVIDGGSLLGQVIFSSAFIGSILTALTLTAIFVLGVLIARNVPPRPRAAAPQFGAPQGYPAQQQTQAPQGYAAPQQTQAPQGYAAPQGQVPQQHAPQPHAQQQQQQQQHQPQPQPQQQAPQYPAAPQAQPPYPPQP</sequence>
<name>A0A3L7IS45_9MICO</name>
<feature type="transmembrane region" description="Helical" evidence="2">
    <location>
        <begin position="12"/>
        <end position="35"/>
    </location>
</feature>
<evidence type="ECO:0000313" key="3">
    <source>
        <dbReference type="EMBL" id="RLQ81044.1"/>
    </source>
</evidence>
<reference evidence="3 4" key="1">
    <citation type="submission" date="2018-10" db="EMBL/GenBank/DDBJ databases">
        <authorList>
            <person name="Li J."/>
        </authorList>
    </citation>
    <scope>NUCLEOTIDE SEQUENCE [LARGE SCALE GENOMIC DNA]</scope>
    <source>
        <strain evidence="3 4">ZD1-4</strain>
    </source>
</reference>
<protein>
    <submittedName>
        <fullName evidence="3">Uncharacterized protein</fullName>
    </submittedName>
</protein>
<dbReference type="Proteomes" id="UP000282460">
    <property type="component" value="Unassembled WGS sequence"/>
</dbReference>
<keyword evidence="2" id="KW-1133">Transmembrane helix</keyword>
<evidence type="ECO:0000256" key="2">
    <source>
        <dbReference type="SAM" id="Phobius"/>
    </source>
</evidence>
<feature type="compositionally biased region" description="Low complexity" evidence="1">
    <location>
        <begin position="152"/>
        <end position="232"/>
    </location>
</feature>